<protein>
    <submittedName>
        <fullName evidence="1">Uncharacterized protein</fullName>
    </submittedName>
</protein>
<dbReference type="Proteomes" id="UP000033423">
    <property type="component" value="Unassembled WGS sequence"/>
</dbReference>
<feature type="non-terminal residue" evidence="1">
    <location>
        <position position="96"/>
    </location>
</feature>
<evidence type="ECO:0000313" key="2">
    <source>
        <dbReference type="Proteomes" id="UP000033423"/>
    </source>
</evidence>
<keyword evidence="2" id="KW-1185">Reference proteome</keyword>
<comment type="caution">
    <text evidence="1">The sequence shown here is derived from an EMBL/GenBank/DDBJ whole genome shotgun (WGS) entry which is preliminary data.</text>
</comment>
<gene>
    <name evidence="1" type="ORF">MBAV_004771</name>
</gene>
<sequence>MAKSNQQAVTLPHFEGINNKSDPAMLKPGELTDCDNYLVGDVNMLISRPGYEVLEAGAAHSLWSDDNVCFYRKGTALCQVVRVNPFSSRIVRTGLN</sequence>
<name>A0A0F3GM83_9BACT</name>
<reference evidence="1 2" key="1">
    <citation type="submission" date="2015-02" db="EMBL/GenBank/DDBJ databases">
        <title>Single-cell genomics of uncultivated deep-branching MTB reveals a conserved set of magnetosome genes.</title>
        <authorList>
            <person name="Kolinko S."/>
            <person name="Richter M."/>
            <person name="Glockner F.O."/>
            <person name="Brachmann A."/>
            <person name="Schuler D."/>
        </authorList>
    </citation>
    <scope>NUCLEOTIDE SEQUENCE [LARGE SCALE GENOMIC DNA]</scope>
    <source>
        <strain evidence="1">TM-1</strain>
    </source>
</reference>
<organism evidence="1 2">
    <name type="scientific">Candidatus Magnetobacterium bavaricum</name>
    <dbReference type="NCBI Taxonomy" id="29290"/>
    <lineage>
        <taxon>Bacteria</taxon>
        <taxon>Pseudomonadati</taxon>
        <taxon>Nitrospirota</taxon>
        <taxon>Thermodesulfovibrionia</taxon>
        <taxon>Thermodesulfovibrionales</taxon>
        <taxon>Candidatus Magnetobacteriaceae</taxon>
        <taxon>Candidatus Magnetobacterium</taxon>
    </lineage>
</organism>
<proteinExistence type="predicted"/>
<evidence type="ECO:0000313" key="1">
    <source>
        <dbReference type="EMBL" id="KJU83035.1"/>
    </source>
</evidence>
<dbReference type="AlphaFoldDB" id="A0A0F3GM83"/>
<accession>A0A0F3GM83</accession>
<dbReference type="EMBL" id="LACI01002069">
    <property type="protein sequence ID" value="KJU83035.1"/>
    <property type="molecule type" value="Genomic_DNA"/>
</dbReference>